<dbReference type="RefSeq" id="WP_171366466.1">
    <property type="nucleotide sequence ID" value="NZ_VTXW01000001.1"/>
</dbReference>
<dbReference type="EMBL" id="VTXW01000001">
    <property type="protein sequence ID" value="NOH31996.1"/>
    <property type="molecule type" value="Genomic_DNA"/>
</dbReference>
<name>A0A7Y3YK78_9VIBR</name>
<protein>
    <recommendedName>
        <fullName evidence="5">Fibronectin type-III domain-containing protein</fullName>
    </recommendedName>
</protein>
<dbReference type="InterPro" id="IPR021862">
    <property type="entry name" value="DUF3472"/>
</dbReference>
<evidence type="ECO:0000313" key="4">
    <source>
        <dbReference type="Proteomes" id="UP000525336"/>
    </source>
</evidence>
<reference evidence="3 4" key="1">
    <citation type="submission" date="2019-09" db="EMBL/GenBank/DDBJ databases">
        <title>Draft genome sequencing and comparative genomics of hatchery-associated Vibrios.</title>
        <authorList>
            <person name="Kehlet-Delgado H."/>
            <person name="Mueller R.S."/>
        </authorList>
    </citation>
    <scope>NUCLEOTIDE SEQUENCE [LARGE SCALE GENOMIC DNA]</scope>
    <source>
        <strain evidence="3 4">00-90-10</strain>
    </source>
</reference>
<evidence type="ECO:0000313" key="3">
    <source>
        <dbReference type="EMBL" id="NOH31996.1"/>
    </source>
</evidence>
<comment type="caution">
    <text evidence="3">The sequence shown here is derived from an EMBL/GenBank/DDBJ whole genome shotgun (WGS) entry which is preliminary data.</text>
</comment>
<keyword evidence="2" id="KW-0732">Signal</keyword>
<dbReference type="AlphaFoldDB" id="A0A7Y3YK78"/>
<feature type="signal peptide" evidence="2">
    <location>
        <begin position="1"/>
        <end position="22"/>
    </location>
</feature>
<dbReference type="Pfam" id="PF11958">
    <property type="entry name" value="DUF3472"/>
    <property type="match status" value="1"/>
</dbReference>
<feature type="chain" id="PRO_5031065370" description="Fibronectin type-III domain-containing protein" evidence="2">
    <location>
        <begin position="23"/>
        <end position="832"/>
    </location>
</feature>
<organism evidence="3 4">
    <name type="scientific">Vibrio chagasii</name>
    <dbReference type="NCBI Taxonomy" id="170679"/>
    <lineage>
        <taxon>Bacteria</taxon>
        <taxon>Pseudomonadati</taxon>
        <taxon>Pseudomonadota</taxon>
        <taxon>Gammaproteobacteria</taxon>
        <taxon>Vibrionales</taxon>
        <taxon>Vibrionaceae</taxon>
        <taxon>Vibrio</taxon>
    </lineage>
</organism>
<proteinExistence type="predicted"/>
<evidence type="ECO:0008006" key="5">
    <source>
        <dbReference type="Google" id="ProtNLM"/>
    </source>
</evidence>
<evidence type="ECO:0000256" key="1">
    <source>
        <dbReference type="SAM" id="MobiDB-lite"/>
    </source>
</evidence>
<feature type="region of interest" description="Disordered" evidence="1">
    <location>
        <begin position="655"/>
        <end position="681"/>
    </location>
</feature>
<dbReference type="Proteomes" id="UP000525336">
    <property type="component" value="Unassembled WGS sequence"/>
</dbReference>
<gene>
    <name evidence="3" type="ORF">F0245_01135</name>
</gene>
<sequence length="832" mass="93091">MNIKKSYLWLGLSLLTPLQLQARLVCEKLISAPNLEDNDAQYWSSVEVMNVDAMSNGAFFQVQRTPNKFLKLTPNNVFFNQNEGFEAFDDYGDGAILPDSTFTQGKNYQSLTGWRSANGELVWPILTQNTGTFQAVVELISEQNGSVVEVSLKDQRSGEILSVPCVSYANSDTDSDSQWRITSDENLQSGYYHLSLKAKSIVGQEVGVLKQVLLSGTSIKDSALIRARWRPVAVHAQFTSSTLPENEQGLLWVFETEQLTSRDNSYSPISTPFGYIGSTRLEDSRVPSGFNFSLWAFSRREQPLAFIDMPHIIASGSPRSRFSWYGHEGTGVKIRDWDPYLGATNPIQLLAYRLQPGVLGASAGSPEYYDTFSSYFFDHAVQEWRLFGTARDTLKPSIETNRASAFVEVTGAANTERSGHIPRAVSFKGWVYGSDLKWHNLDQMKPAGQMGSDSKPVTKNWSVSDNGDHFILSQTGLEHFVNSNDVMQLSHATPAPEHIKDKTAEDFVTSPLKVDLLTKNIVSSEEFMDIEFNLSQVTNSSIVRIYYGEENRLTYTESIVGENEVGPYQYLGWSNFIEISSDELSEGINTIRATGLERNKKYYFRLFSENESGKVWSDHFGVKTPDPNLLAFFTDFTTDEELMVSFDQSSNQHWQTSNLKDKATGTGFKRKPNQSRYNRQGGDDIRLHTQRENDFGRPDGKNSGESTWFTFEIELDEDVMVDFTHHSASVTSYAYIGGGLGGTSFGYYTLYYSSDGMNYVPLDGQKLGAVADKKGQVASKNINFNLSGLGLKSGKQYFLLDIVSGEGSDRGGKLSQRYIGFDDLSVYAEIIR</sequence>
<evidence type="ECO:0000256" key="2">
    <source>
        <dbReference type="SAM" id="SignalP"/>
    </source>
</evidence>
<accession>A0A7Y3YK78</accession>